<organism evidence="1 2">
    <name type="scientific">Rhodopirellula baltica (strain DSM 10527 / NCIMB 13988 / SH1)</name>
    <dbReference type="NCBI Taxonomy" id="243090"/>
    <lineage>
        <taxon>Bacteria</taxon>
        <taxon>Pseudomonadati</taxon>
        <taxon>Planctomycetota</taxon>
        <taxon>Planctomycetia</taxon>
        <taxon>Pirellulales</taxon>
        <taxon>Pirellulaceae</taxon>
        <taxon>Rhodopirellula</taxon>
    </lineage>
</organism>
<reference evidence="1 2" key="1">
    <citation type="journal article" date="2003" name="Proc. Natl. Acad. Sci. U.S.A.">
        <title>Complete genome sequence of the marine planctomycete Pirellula sp. strain 1.</title>
        <authorList>
            <person name="Gloeckner F.O."/>
            <person name="Kube M."/>
            <person name="Bauer M."/>
            <person name="Teeling H."/>
            <person name="Lombardot T."/>
            <person name="Ludwig W."/>
            <person name="Gade D."/>
            <person name="Beck A."/>
            <person name="Borzym K."/>
            <person name="Heitmann K."/>
            <person name="Rabus R."/>
            <person name="Schlesner H."/>
            <person name="Amann R."/>
            <person name="Reinhardt R."/>
        </authorList>
    </citation>
    <scope>NUCLEOTIDE SEQUENCE [LARGE SCALE GENOMIC DNA]</scope>
    <source>
        <strain evidence="2">DSM 10527 / NCIMB 13988 / SH1</strain>
    </source>
</reference>
<dbReference type="AlphaFoldDB" id="Q7UKJ6"/>
<dbReference type="KEGG" id="rba:RB10115"/>
<dbReference type="HOGENOM" id="CLU_2993708_0_0_0"/>
<evidence type="ECO:0000313" key="1">
    <source>
        <dbReference type="EMBL" id="CAD76637.1"/>
    </source>
</evidence>
<accession>Q7UKJ6</accession>
<dbReference type="InParanoid" id="Q7UKJ6"/>
<dbReference type="STRING" id="243090.RB10115"/>
<dbReference type="EMBL" id="BX294150">
    <property type="protein sequence ID" value="CAD76637.1"/>
    <property type="molecule type" value="Genomic_DNA"/>
</dbReference>
<proteinExistence type="predicted"/>
<dbReference type="EnsemblBacteria" id="CAD76637">
    <property type="protein sequence ID" value="CAD76637"/>
    <property type="gene ID" value="RB10115"/>
</dbReference>
<keyword evidence="2" id="KW-1185">Reference proteome</keyword>
<sequence>MDQGGWVSGLSRRYSRAFAPEDVDFITDASGRSGSRQDFRRITVQAETLGEFRYLTR</sequence>
<name>Q7UKJ6_RHOBA</name>
<evidence type="ECO:0000313" key="2">
    <source>
        <dbReference type="Proteomes" id="UP000001025"/>
    </source>
</evidence>
<gene>
    <name evidence="1" type="ordered locus">RB10115</name>
</gene>
<protein>
    <submittedName>
        <fullName evidence="1">Uncharacterized protein</fullName>
    </submittedName>
</protein>
<dbReference type="Proteomes" id="UP000001025">
    <property type="component" value="Chromosome"/>
</dbReference>